<keyword evidence="4" id="KW-1185">Reference proteome</keyword>
<proteinExistence type="predicted"/>
<dbReference type="SMART" id="SM00256">
    <property type="entry name" value="FBOX"/>
    <property type="match status" value="1"/>
</dbReference>
<dbReference type="AlphaFoldDB" id="A0A409YFG6"/>
<dbReference type="SUPFAM" id="SSF81383">
    <property type="entry name" value="F-box domain"/>
    <property type="match status" value="1"/>
</dbReference>
<dbReference type="EMBL" id="NHTK01001220">
    <property type="protein sequence ID" value="PPR01750.1"/>
    <property type="molecule type" value="Genomic_DNA"/>
</dbReference>
<evidence type="ECO:0000259" key="2">
    <source>
        <dbReference type="PROSITE" id="PS50181"/>
    </source>
</evidence>
<dbReference type="InterPro" id="IPR001810">
    <property type="entry name" value="F-box_dom"/>
</dbReference>
<dbReference type="InterPro" id="IPR036047">
    <property type="entry name" value="F-box-like_dom_sf"/>
</dbReference>
<sequence>MVGGPTTDSFQASSALNDGPLSNSMLHGAKRNASELSDEENVDITANKKLKTDTSANEQPFVITEMPVEILLEIIEHLQPTDVVALGQTSKSFSAFLSSPMVETLWIRLRSTFFLPPPDRPSAMSEHQYAELLFGNACMECKNSESKPENPVYRIWDAWTRLCNKCVVSTFTLLVKKGKKRENVLAQMFNIPKQLSLFIPECLAIGLNAINQKMPRNFVPVRQALLWSQEYLSLQTPGEKALWLKSEMEKQINIQRLAKKCSDWHQRLLATYAAQRRQAVRERQERIKDTVKKMGWAEELSKMYSNFPHQQPNVVDICQKDLDDAVIESLKPFLDDFMHKAKEARLHRERQALLYNCFSKRIRMLNEAYEEALEKYATYEPRPRAADVFTIPRIRSLVVDTPLEVQLTKDAFNITTSCIPTLLEEANDVIKSKMLALVQEGLADKTYDPTTVLDLATTVFCNYLKSQSGFTAAEAIRHPDSCIVHRSDLDNKADEKAACGVFRQDAWNGFPGISFDRESHDKICQLMELCGLDPATTTLAQMNEVNPVFECIPCNKLTTGRLVMSWSLAVKSFCVLSFLCLLTNWVVVLQARHREHFSHSEPVKLIHLTGDEAAQAQEGIKDALERRMYSKKNNHDDDDERHISCLHCKYKLPSMKYMRPHLDEAHQIPFPTLGIDFRFDYLTEKNPNSGSPYAKYRLWPPRAREHRRTGGPSWFGDDIARDSSVFRDTSTEDSDW</sequence>
<evidence type="ECO:0000256" key="1">
    <source>
        <dbReference type="SAM" id="MobiDB-lite"/>
    </source>
</evidence>
<reference evidence="3 4" key="1">
    <citation type="journal article" date="2018" name="Evol. Lett.">
        <title>Horizontal gene cluster transfer increased hallucinogenic mushroom diversity.</title>
        <authorList>
            <person name="Reynolds H.T."/>
            <person name="Vijayakumar V."/>
            <person name="Gluck-Thaler E."/>
            <person name="Korotkin H.B."/>
            <person name="Matheny P.B."/>
            <person name="Slot J.C."/>
        </authorList>
    </citation>
    <scope>NUCLEOTIDE SEQUENCE [LARGE SCALE GENOMIC DNA]</scope>
    <source>
        <strain evidence="3 4">2629</strain>
    </source>
</reference>
<dbReference type="OrthoDB" id="2322499at2759"/>
<dbReference type="PROSITE" id="PS50181">
    <property type="entry name" value="FBOX"/>
    <property type="match status" value="1"/>
</dbReference>
<accession>A0A409YFG6</accession>
<dbReference type="Pfam" id="PF12937">
    <property type="entry name" value="F-box-like"/>
    <property type="match status" value="1"/>
</dbReference>
<evidence type="ECO:0000313" key="3">
    <source>
        <dbReference type="EMBL" id="PPR01750.1"/>
    </source>
</evidence>
<dbReference type="CDD" id="cd09917">
    <property type="entry name" value="F-box_SF"/>
    <property type="match status" value="1"/>
</dbReference>
<comment type="caution">
    <text evidence="3">The sequence shown here is derived from an EMBL/GenBank/DDBJ whole genome shotgun (WGS) entry which is preliminary data.</text>
</comment>
<dbReference type="Proteomes" id="UP000284842">
    <property type="component" value="Unassembled WGS sequence"/>
</dbReference>
<name>A0A409YFG6_9AGAR</name>
<gene>
    <name evidence="3" type="ORF">CVT24_001570</name>
</gene>
<dbReference type="InParanoid" id="A0A409YFG6"/>
<feature type="compositionally biased region" description="Polar residues" evidence="1">
    <location>
        <begin position="1"/>
        <end position="25"/>
    </location>
</feature>
<protein>
    <recommendedName>
        <fullName evidence="2">F-box domain-containing protein</fullName>
    </recommendedName>
</protein>
<feature type="domain" description="F-box" evidence="2">
    <location>
        <begin position="60"/>
        <end position="109"/>
    </location>
</feature>
<organism evidence="3 4">
    <name type="scientific">Panaeolus cyanescens</name>
    <dbReference type="NCBI Taxonomy" id="181874"/>
    <lineage>
        <taxon>Eukaryota</taxon>
        <taxon>Fungi</taxon>
        <taxon>Dikarya</taxon>
        <taxon>Basidiomycota</taxon>
        <taxon>Agaricomycotina</taxon>
        <taxon>Agaricomycetes</taxon>
        <taxon>Agaricomycetidae</taxon>
        <taxon>Agaricales</taxon>
        <taxon>Agaricineae</taxon>
        <taxon>Galeropsidaceae</taxon>
        <taxon>Panaeolus</taxon>
    </lineage>
</organism>
<evidence type="ECO:0000313" key="4">
    <source>
        <dbReference type="Proteomes" id="UP000284842"/>
    </source>
</evidence>
<feature type="region of interest" description="Disordered" evidence="1">
    <location>
        <begin position="1"/>
        <end position="40"/>
    </location>
</feature>